<evidence type="ECO:0000259" key="2">
    <source>
        <dbReference type="Pfam" id="PF20151"/>
    </source>
</evidence>
<dbReference type="Proteomes" id="UP000218811">
    <property type="component" value="Unassembled WGS sequence"/>
</dbReference>
<sequence>MSAESPIVQAYIFDWLNVAVAVSICYDYGLTLGHEIEYVWKSQWSFVNILFYTFRYSAMLSTIPIILDVAHPTDWQNSDVQCTATTWTQLVLGFASSTSAAIFSAMRVYAMTNRSLWLSLVILAFALVYPAIVGYALIISEPASVVVAAPTARSCSSSVRNFARWTRWMMGSRASSVVSDGLILLITWFQTRQSTSQDERLGQRPTITNVLMKDTAIYFGILFVLNVLGIAVGRIKPGDADILFAAWIPLITAIILSRLLLHLRKMSSDDEGEELLSQSLFVTFAAIKAGPTKLLYELAFPFPKLGFENAISDHALPSGG</sequence>
<dbReference type="OMA" id="AMSTWIA"/>
<feature type="transmembrane region" description="Helical" evidence="1">
    <location>
        <begin position="12"/>
        <end position="32"/>
    </location>
</feature>
<reference evidence="3 4" key="1">
    <citation type="journal article" date="2012" name="Science">
        <title>The Paleozoic origin of enzymatic lignin decomposition reconstructed from 31 fungal genomes.</title>
        <authorList>
            <person name="Floudas D."/>
            <person name="Binder M."/>
            <person name="Riley R."/>
            <person name="Barry K."/>
            <person name="Blanchette R.A."/>
            <person name="Henrissat B."/>
            <person name="Martinez A.T."/>
            <person name="Otillar R."/>
            <person name="Spatafora J.W."/>
            <person name="Yadav J.S."/>
            <person name="Aerts A."/>
            <person name="Benoit I."/>
            <person name="Boyd A."/>
            <person name="Carlson A."/>
            <person name="Copeland A."/>
            <person name="Coutinho P.M."/>
            <person name="de Vries R.P."/>
            <person name="Ferreira P."/>
            <person name="Findley K."/>
            <person name="Foster B."/>
            <person name="Gaskell J."/>
            <person name="Glotzer D."/>
            <person name="Gorecki P."/>
            <person name="Heitman J."/>
            <person name="Hesse C."/>
            <person name="Hori C."/>
            <person name="Igarashi K."/>
            <person name="Jurgens J.A."/>
            <person name="Kallen N."/>
            <person name="Kersten P."/>
            <person name="Kohler A."/>
            <person name="Kuees U."/>
            <person name="Kumar T.K.A."/>
            <person name="Kuo A."/>
            <person name="LaButti K."/>
            <person name="Larrondo L.F."/>
            <person name="Lindquist E."/>
            <person name="Ling A."/>
            <person name="Lombard V."/>
            <person name="Lucas S."/>
            <person name="Lundell T."/>
            <person name="Martin R."/>
            <person name="McLaughlin D.J."/>
            <person name="Morgenstern I."/>
            <person name="Morin E."/>
            <person name="Murat C."/>
            <person name="Nagy L.G."/>
            <person name="Nolan M."/>
            <person name="Ohm R.A."/>
            <person name="Patyshakuliyeva A."/>
            <person name="Rokas A."/>
            <person name="Ruiz-Duenas F.J."/>
            <person name="Sabat G."/>
            <person name="Salamov A."/>
            <person name="Samejima M."/>
            <person name="Schmutz J."/>
            <person name="Slot J.C."/>
            <person name="St John F."/>
            <person name="Stenlid J."/>
            <person name="Sun H."/>
            <person name="Sun S."/>
            <person name="Syed K."/>
            <person name="Tsang A."/>
            <person name="Wiebenga A."/>
            <person name="Young D."/>
            <person name="Pisabarro A."/>
            <person name="Eastwood D.C."/>
            <person name="Martin F."/>
            <person name="Cullen D."/>
            <person name="Grigoriev I.V."/>
            <person name="Hibbett D.S."/>
        </authorList>
    </citation>
    <scope>NUCLEOTIDE SEQUENCE [LARGE SCALE GENOMIC DNA]</scope>
    <source>
        <strain evidence="3 4">MD-104</strain>
    </source>
</reference>
<keyword evidence="1" id="KW-0472">Membrane</keyword>
<feature type="transmembrane region" description="Helical" evidence="1">
    <location>
        <begin position="116"/>
        <end position="138"/>
    </location>
</feature>
<feature type="domain" description="DUF6533" evidence="2">
    <location>
        <begin position="16"/>
        <end position="60"/>
    </location>
</feature>
<proteinExistence type="predicted"/>
<evidence type="ECO:0000313" key="4">
    <source>
        <dbReference type="Proteomes" id="UP000218811"/>
    </source>
</evidence>
<dbReference type="AlphaFoldDB" id="A0A2H3JH55"/>
<keyword evidence="4" id="KW-1185">Reference proteome</keyword>
<dbReference type="InterPro" id="IPR045340">
    <property type="entry name" value="DUF6533"/>
</dbReference>
<gene>
    <name evidence="3" type="ORF">WOLCODRAFT_145771</name>
</gene>
<dbReference type="OrthoDB" id="2795234at2759"/>
<evidence type="ECO:0000313" key="3">
    <source>
        <dbReference type="EMBL" id="PCH35337.1"/>
    </source>
</evidence>
<accession>A0A2H3JH55</accession>
<keyword evidence="1" id="KW-0812">Transmembrane</keyword>
<feature type="transmembrane region" description="Helical" evidence="1">
    <location>
        <begin position="44"/>
        <end position="67"/>
    </location>
</feature>
<feature type="transmembrane region" description="Helical" evidence="1">
    <location>
        <begin position="242"/>
        <end position="261"/>
    </location>
</feature>
<feature type="transmembrane region" description="Helical" evidence="1">
    <location>
        <begin position="87"/>
        <end position="109"/>
    </location>
</feature>
<feature type="transmembrane region" description="Helical" evidence="1">
    <location>
        <begin position="210"/>
        <end position="230"/>
    </location>
</feature>
<keyword evidence="1" id="KW-1133">Transmembrane helix</keyword>
<evidence type="ECO:0000256" key="1">
    <source>
        <dbReference type="SAM" id="Phobius"/>
    </source>
</evidence>
<feature type="transmembrane region" description="Helical" evidence="1">
    <location>
        <begin position="168"/>
        <end position="189"/>
    </location>
</feature>
<dbReference type="EMBL" id="KB467843">
    <property type="protein sequence ID" value="PCH35337.1"/>
    <property type="molecule type" value="Genomic_DNA"/>
</dbReference>
<organism evidence="3 4">
    <name type="scientific">Wolfiporia cocos (strain MD-104)</name>
    <name type="common">Brown rot fungus</name>
    <dbReference type="NCBI Taxonomy" id="742152"/>
    <lineage>
        <taxon>Eukaryota</taxon>
        <taxon>Fungi</taxon>
        <taxon>Dikarya</taxon>
        <taxon>Basidiomycota</taxon>
        <taxon>Agaricomycotina</taxon>
        <taxon>Agaricomycetes</taxon>
        <taxon>Polyporales</taxon>
        <taxon>Phaeolaceae</taxon>
        <taxon>Wolfiporia</taxon>
    </lineage>
</organism>
<protein>
    <recommendedName>
        <fullName evidence="2">DUF6533 domain-containing protein</fullName>
    </recommendedName>
</protein>
<name>A0A2H3JH55_WOLCO</name>
<dbReference type="Pfam" id="PF20151">
    <property type="entry name" value="DUF6533"/>
    <property type="match status" value="1"/>
</dbReference>